<organism evidence="1 2">
    <name type="scientific">Vermiconidia calcicola</name>
    <dbReference type="NCBI Taxonomy" id="1690605"/>
    <lineage>
        <taxon>Eukaryota</taxon>
        <taxon>Fungi</taxon>
        <taxon>Dikarya</taxon>
        <taxon>Ascomycota</taxon>
        <taxon>Pezizomycotina</taxon>
        <taxon>Dothideomycetes</taxon>
        <taxon>Dothideomycetidae</taxon>
        <taxon>Mycosphaerellales</taxon>
        <taxon>Extremaceae</taxon>
        <taxon>Vermiconidia</taxon>
    </lineage>
</organism>
<protein>
    <submittedName>
        <fullName evidence="1">Uncharacterized protein</fullName>
    </submittedName>
</protein>
<dbReference type="Proteomes" id="UP001281147">
    <property type="component" value="Unassembled WGS sequence"/>
</dbReference>
<dbReference type="EMBL" id="JAUTXU010000257">
    <property type="protein sequence ID" value="KAK3691781.1"/>
    <property type="molecule type" value="Genomic_DNA"/>
</dbReference>
<evidence type="ECO:0000313" key="2">
    <source>
        <dbReference type="Proteomes" id="UP001281147"/>
    </source>
</evidence>
<keyword evidence="2" id="KW-1185">Reference proteome</keyword>
<gene>
    <name evidence="1" type="ORF">LTR37_018439</name>
</gene>
<accession>A0ACC3MGZ8</accession>
<comment type="caution">
    <text evidence="1">The sequence shown here is derived from an EMBL/GenBank/DDBJ whole genome shotgun (WGS) entry which is preliminary data.</text>
</comment>
<sequence length="373" mass="42816">MASSCTGNCFVCGQQASQWCSKCSEGLDKDGNPAPTFYCGRECQAADYKKHSKGLCKEANARKQLYRGAQLLQDLFYAYREAAFDLKIERAEITDGKLHVFEAYFDHRAEDNGPLFPFPDDLVPDANDKKALLSFLACQEVPGNMAELIKKILDGICDFNSGVHELDYVPKQKHWRISRTQGNVLDTNVFRHAAIGISFLNGDQYVVDPAGAQCGQYQAIVPFADYRQEYFEYLPNFRKFGRSAEMQKNILNGSIRDQLGPRFDFRVSFVQREVSKTMTFTVNGWEESHEKPLANVLNQKQAEFQKDRDDILDVVTKHMRLTVQWWEMPEGPKITYDEVRQGDGSVDVYYKVEDAKGSWPPEMDEMYEMMRRE</sequence>
<evidence type="ECO:0000313" key="1">
    <source>
        <dbReference type="EMBL" id="KAK3691781.1"/>
    </source>
</evidence>
<proteinExistence type="predicted"/>
<name>A0ACC3MGZ8_9PEZI</name>
<reference evidence="1" key="1">
    <citation type="submission" date="2023-07" db="EMBL/GenBank/DDBJ databases">
        <title>Black Yeasts Isolated from many extreme environments.</title>
        <authorList>
            <person name="Coleine C."/>
            <person name="Stajich J.E."/>
            <person name="Selbmann L."/>
        </authorList>
    </citation>
    <scope>NUCLEOTIDE SEQUENCE</scope>
    <source>
        <strain evidence="1">CCFEE 5714</strain>
    </source>
</reference>